<name>A0AAD2D0G3_EUPCR</name>
<organism evidence="1 2">
    <name type="scientific">Euplotes crassus</name>
    <dbReference type="NCBI Taxonomy" id="5936"/>
    <lineage>
        <taxon>Eukaryota</taxon>
        <taxon>Sar</taxon>
        <taxon>Alveolata</taxon>
        <taxon>Ciliophora</taxon>
        <taxon>Intramacronucleata</taxon>
        <taxon>Spirotrichea</taxon>
        <taxon>Hypotrichia</taxon>
        <taxon>Euplotida</taxon>
        <taxon>Euplotidae</taxon>
        <taxon>Moneuplotes</taxon>
    </lineage>
</organism>
<evidence type="ECO:0000313" key="2">
    <source>
        <dbReference type="Proteomes" id="UP001295684"/>
    </source>
</evidence>
<dbReference type="Proteomes" id="UP001295684">
    <property type="component" value="Unassembled WGS sequence"/>
</dbReference>
<protein>
    <submittedName>
        <fullName evidence="1">Uncharacterized protein</fullName>
    </submittedName>
</protein>
<dbReference type="SUPFAM" id="SSF57850">
    <property type="entry name" value="RING/U-box"/>
    <property type="match status" value="1"/>
</dbReference>
<evidence type="ECO:0000313" key="1">
    <source>
        <dbReference type="EMBL" id="CAI2376414.1"/>
    </source>
</evidence>
<accession>A0AAD2D0G3</accession>
<sequence length="329" mass="38283">MANINPQKLKNILRTTLKEFSEGTMLEGILVGLLCSRDPKKLSMCIAYVRSIKKILSSTPISMQIDKFSEYFPNIFQTVHKFEKGKIIKERKRTLKEESKKEVKFKLDPPSILKPLPDRKKRCVKEPELDSDDEQLDLVVAPSINDSSLSCWICNKDFVIKSTPAVCKHAYHEHCMKNYLVSKLKKGVCVESCFQKDCKEPLEYDFIKSYYSDQEMVKYNALKLCNELSNGCKLVVYWCNECTKFFVHRRNDSPECLACKSEGVRLKKALTLPVKQTNNEETNSKEQKDHDTIITKAEHFLSRCIKCMKWKHKFTTTKAYRCKCRPKFL</sequence>
<dbReference type="AlphaFoldDB" id="A0AAD2D0G3"/>
<gene>
    <name evidence="1" type="ORF">ECRASSUSDP1_LOCUS17784</name>
</gene>
<proteinExistence type="predicted"/>
<comment type="caution">
    <text evidence="1">The sequence shown here is derived from an EMBL/GenBank/DDBJ whole genome shotgun (WGS) entry which is preliminary data.</text>
</comment>
<reference evidence="1" key="1">
    <citation type="submission" date="2023-07" db="EMBL/GenBank/DDBJ databases">
        <authorList>
            <consortium name="AG Swart"/>
            <person name="Singh M."/>
            <person name="Singh A."/>
            <person name="Seah K."/>
            <person name="Emmerich C."/>
        </authorList>
    </citation>
    <scope>NUCLEOTIDE SEQUENCE</scope>
    <source>
        <strain evidence="1">DP1</strain>
    </source>
</reference>
<keyword evidence="2" id="KW-1185">Reference proteome</keyword>
<dbReference type="EMBL" id="CAMPGE010017972">
    <property type="protein sequence ID" value="CAI2376414.1"/>
    <property type="molecule type" value="Genomic_DNA"/>
</dbReference>